<feature type="non-terminal residue" evidence="1">
    <location>
        <position position="1"/>
    </location>
</feature>
<gene>
    <name evidence="1" type="ORF">chiPu_0033597</name>
</gene>
<evidence type="ECO:0000313" key="1">
    <source>
        <dbReference type="EMBL" id="GCC49209.1"/>
    </source>
</evidence>
<dbReference type="AlphaFoldDB" id="A0A401U2U9"/>
<protein>
    <submittedName>
        <fullName evidence="1">Uncharacterized protein</fullName>
    </submittedName>
</protein>
<dbReference type="EMBL" id="BEZZ01266806">
    <property type="protein sequence ID" value="GCC49209.1"/>
    <property type="molecule type" value="Genomic_DNA"/>
</dbReference>
<sequence length="91" mass="10087">WLINTEKSFGMAKSDLHELYATAGRVSSAEYRGSMSRRGPNDSLSLEFAVIGREKEKPPASEISHYTLGCVMCNIPREPARDARSALGWID</sequence>
<comment type="caution">
    <text evidence="1">The sequence shown here is derived from an EMBL/GenBank/DDBJ whole genome shotgun (WGS) entry which is preliminary data.</text>
</comment>
<organism evidence="1 2">
    <name type="scientific">Chiloscyllium punctatum</name>
    <name type="common">Brownbanded bambooshark</name>
    <name type="synonym">Hemiscyllium punctatum</name>
    <dbReference type="NCBI Taxonomy" id="137246"/>
    <lineage>
        <taxon>Eukaryota</taxon>
        <taxon>Metazoa</taxon>
        <taxon>Chordata</taxon>
        <taxon>Craniata</taxon>
        <taxon>Vertebrata</taxon>
        <taxon>Chondrichthyes</taxon>
        <taxon>Elasmobranchii</taxon>
        <taxon>Galeomorphii</taxon>
        <taxon>Galeoidea</taxon>
        <taxon>Orectolobiformes</taxon>
        <taxon>Hemiscylliidae</taxon>
        <taxon>Chiloscyllium</taxon>
    </lineage>
</organism>
<proteinExistence type="predicted"/>
<reference evidence="1 2" key="1">
    <citation type="journal article" date="2018" name="Nat. Ecol. Evol.">
        <title>Shark genomes provide insights into elasmobranch evolution and the origin of vertebrates.</title>
        <authorList>
            <person name="Hara Y"/>
            <person name="Yamaguchi K"/>
            <person name="Onimaru K"/>
            <person name="Kadota M"/>
            <person name="Koyanagi M"/>
            <person name="Keeley SD"/>
            <person name="Tatsumi K"/>
            <person name="Tanaka K"/>
            <person name="Motone F"/>
            <person name="Kageyama Y"/>
            <person name="Nozu R"/>
            <person name="Adachi N"/>
            <person name="Nishimura O"/>
            <person name="Nakagawa R"/>
            <person name="Tanegashima C"/>
            <person name="Kiyatake I"/>
            <person name="Matsumoto R"/>
            <person name="Murakumo K"/>
            <person name="Nishida K"/>
            <person name="Terakita A"/>
            <person name="Kuratani S"/>
            <person name="Sato K"/>
            <person name="Hyodo S Kuraku.S."/>
        </authorList>
    </citation>
    <scope>NUCLEOTIDE SEQUENCE [LARGE SCALE GENOMIC DNA]</scope>
</reference>
<keyword evidence="2" id="KW-1185">Reference proteome</keyword>
<dbReference type="Proteomes" id="UP000287033">
    <property type="component" value="Unassembled WGS sequence"/>
</dbReference>
<name>A0A401U2U9_CHIPU</name>
<accession>A0A401U2U9</accession>
<evidence type="ECO:0000313" key="2">
    <source>
        <dbReference type="Proteomes" id="UP000287033"/>
    </source>
</evidence>